<dbReference type="PROSITE" id="PS50949">
    <property type="entry name" value="HTH_GNTR"/>
    <property type="match status" value="1"/>
</dbReference>
<protein>
    <submittedName>
        <fullName evidence="5">FadR family transcriptional regulator</fullName>
    </submittedName>
</protein>
<evidence type="ECO:0000313" key="5">
    <source>
        <dbReference type="EMBL" id="QBY56243.1"/>
    </source>
</evidence>
<dbReference type="OrthoDB" id="5450856at2"/>
<feature type="domain" description="HTH gntR-type" evidence="4">
    <location>
        <begin position="26"/>
        <end position="94"/>
    </location>
</feature>
<dbReference type="SMART" id="SM00895">
    <property type="entry name" value="FCD"/>
    <property type="match status" value="1"/>
</dbReference>
<dbReference type="GO" id="GO:0003677">
    <property type="term" value="F:DNA binding"/>
    <property type="evidence" value="ECO:0007669"/>
    <property type="project" value="UniProtKB-KW"/>
</dbReference>
<keyword evidence="1" id="KW-0805">Transcription regulation</keyword>
<dbReference type="GO" id="GO:0003700">
    <property type="term" value="F:DNA-binding transcription factor activity"/>
    <property type="evidence" value="ECO:0007669"/>
    <property type="project" value="InterPro"/>
</dbReference>
<dbReference type="KEGG" id="cox:E0W60_34940"/>
<evidence type="ECO:0000313" key="6">
    <source>
        <dbReference type="Proteomes" id="UP000295294"/>
    </source>
</evidence>
<organism evidence="5 6">
    <name type="scientific">Cupriavidus oxalaticus</name>
    <dbReference type="NCBI Taxonomy" id="96344"/>
    <lineage>
        <taxon>Bacteria</taxon>
        <taxon>Pseudomonadati</taxon>
        <taxon>Pseudomonadota</taxon>
        <taxon>Betaproteobacteria</taxon>
        <taxon>Burkholderiales</taxon>
        <taxon>Burkholderiaceae</taxon>
        <taxon>Cupriavidus</taxon>
    </lineage>
</organism>
<dbReference type="InterPro" id="IPR036390">
    <property type="entry name" value="WH_DNA-bd_sf"/>
</dbReference>
<keyword evidence="2" id="KW-0238">DNA-binding</keyword>
<proteinExistence type="predicted"/>
<evidence type="ECO:0000259" key="4">
    <source>
        <dbReference type="PROSITE" id="PS50949"/>
    </source>
</evidence>
<dbReference type="InterPro" id="IPR036388">
    <property type="entry name" value="WH-like_DNA-bd_sf"/>
</dbReference>
<evidence type="ECO:0000256" key="3">
    <source>
        <dbReference type="ARBA" id="ARBA00023163"/>
    </source>
</evidence>
<geneLocation type="plasmid" evidence="5">
    <name>unnamed4</name>
</geneLocation>
<dbReference type="Pfam" id="PF00392">
    <property type="entry name" value="GntR"/>
    <property type="match status" value="1"/>
</dbReference>
<dbReference type="InterPro" id="IPR000524">
    <property type="entry name" value="Tscrpt_reg_HTH_GntR"/>
</dbReference>
<dbReference type="PRINTS" id="PR00035">
    <property type="entry name" value="HTHGNTR"/>
</dbReference>
<dbReference type="SUPFAM" id="SSF46785">
    <property type="entry name" value="Winged helix' DNA-binding domain"/>
    <property type="match status" value="1"/>
</dbReference>
<evidence type="ECO:0000256" key="1">
    <source>
        <dbReference type="ARBA" id="ARBA00023015"/>
    </source>
</evidence>
<keyword evidence="5" id="KW-0614">Plasmid</keyword>
<dbReference type="CDD" id="cd07377">
    <property type="entry name" value="WHTH_GntR"/>
    <property type="match status" value="1"/>
</dbReference>
<name>A0A4P7LRF6_9BURK</name>
<dbReference type="InterPro" id="IPR008920">
    <property type="entry name" value="TF_FadR/GntR_C"/>
</dbReference>
<dbReference type="AlphaFoldDB" id="A0A4P7LRF6"/>
<keyword evidence="3" id="KW-0804">Transcription</keyword>
<dbReference type="InterPro" id="IPR011711">
    <property type="entry name" value="GntR_C"/>
</dbReference>
<dbReference type="Pfam" id="PF07729">
    <property type="entry name" value="FCD"/>
    <property type="match status" value="1"/>
</dbReference>
<dbReference type="PANTHER" id="PTHR43537:SF5">
    <property type="entry name" value="UXU OPERON TRANSCRIPTIONAL REGULATOR"/>
    <property type="match status" value="1"/>
</dbReference>
<dbReference type="SUPFAM" id="SSF48008">
    <property type="entry name" value="GntR ligand-binding domain-like"/>
    <property type="match status" value="1"/>
</dbReference>
<dbReference type="Proteomes" id="UP000295294">
    <property type="component" value="Plasmid unnamed4"/>
</dbReference>
<dbReference type="EMBL" id="CP038639">
    <property type="protein sequence ID" value="QBY56243.1"/>
    <property type="molecule type" value="Genomic_DNA"/>
</dbReference>
<reference evidence="5 6" key="1">
    <citation type="submission" date="2019-03" db="EMBL/GenBank/DDBJ databases">
        <title>Efficiently degradation of phenoxyalkanoic acid herbicides by Cupriavidus oxalaticus strain X32.</title>
        <authorList>
            <person name="Sheng X."/>
        </authorList>
    </citation>
    <scope>NUCLEOTIDE SEQUENCE [LARGE SCALE GENOMIC DNA]</scope>
    <source>
        <strain evidence="5 6">X32</strain>
        <plasmid evidence="5 6">unnamed4</plasmid>
    </source>
</reference>
<dbReference type="Gene3D" id="1.10.10.10">
    <property type="entry name" value="Winged helix-like DNA-binding domain superfamily/Winged helix DNA-binding domain"/>
    <property type="match status" value="1"/>
</dbReference>
<gene>
    <name evidence="5" type="ORF">E0W60_34940</name>
</gene>
<dbReference type="PANTHER" id="PTHR43537">
    <property type="entry name" value="TRANSCRIPTIONAL REGULATOR, GNTR FAMILY"/>
    <property type="match status" value="1"/>
</dbReference>
<accession>A0A4P7LRF6</accession>
<sequence>MRPAGAHAGPDKDTALEAAFEKIRTVPAYRVLAEAMIERILDGSLREGDPLPTEAKLCEMFGVNRSTVREGIRVLEEANLVRREHAKKMVVTRPSEAEVGKQLERALVLHEIVFDELWQAMSVLEPPMARLAAARATPEALERLDDNLRRTELALKAGDSLVELDIEFHGIVAGMSGNRALVLAREPLSRLFYPAFAAVMTRVPVAGKRLLDAHKAIVAAIRAGDEAAAETWMEKHVQDFRRGYQAAKLDLQSPVASPHRVAGARGE</sequence>
<dbReference type="Gene3D" id="1.20.120.530">
    <property type="entry name" value="GntR ligand-binding domain-like"/>
    <property type="match status" value="1"/>
</dbReference>
<evidence type="ECO:0000256" key="2">
    <source>
        <dbReference type="ARBA" id="ARBA00023125"/>
    </source>
</evidence>
<dbReference type="SMART" id="SM00345">
    <property type="entry name" value="HTH_GNTR"/>
    <property type="match status" value="1"/>
</dbReference>